<proteinExistence type="predicted"/>
<feature type="signal peptide" evidence="1">
    <location>
        <begin position="1"/>
        <end position="29"/>
    </location>
</feature>
<dbReference type="AlphaFoldDB" id="A0A0G0XKH7"/>
<evidence type="ECO:0000313" key="2">
    <source>
        <dbReference type="EMBL" id="KKS25425.1"/>
    </source>
</evidence>
<sequence>MRIKTRKITQILALISFFSALTPGFYALAAPTLLGRSPDQNVGAENFPLTTAADKVVPSKTLAAGFYQFNNLEIFKSPAVDEPPTTIEVIQRNEKSCFVYENGKNDRPLSCVFVGEQNNIFLVQVDERTTLLGLNQEPALLSDFVAGERVNVLGWLAADGKTIRAAVLRNIEDKSFHQSLSGTIQKVTGDGFVLVLENGDEILVKTPIVEGAQVTVKGVFDKINNTINSVLSILIRPTIIILEKPVADPETPPATPSARPSTLFKNFLRVFGL</sequence>
<accession>A0A0G0XKH7</accession>
<dbReference type="EMBL" id="LCCE01000043">
    <property type="protein sequence ID" value="KKS25425.1"/>
    <property type="molecule type" value="Genomic_DNA"/>
</dbReference>
<gene>
    <name evidence="2" type="ORF">UU84_C0043G0005</name>
</gene>
<dbReference type="Proteomes" id="UP000033859">
    <property type="component" value="Unassembled WGS sequence"/>
</dbReference>
<evidence type="ECO:0000313" key="3">
    <source>
        <dbReference type="Proteomes" id="UP000033859"/>
    </source>
</evidence>
<reference evidence="2 3" key="1">
    <citation type="journal article" date="2015" name="Nature">
        <title>rRNA introns, odd ribosomes, and small enigmatic genomes across a large radiation of phyla.</title>
        <authorList>
            <person name="Brown C.T."/>
            <person name="Hug L.A."/>
            <person name="Thomas B.C."/>
            <person name="Sharon I."/>
            <person name="Castelle C.J."/>
            <person name="Singh A."/>
            <person name="Wilkins M.J."/>
            <person name="Williams K.H."/>
            <person name="Banfield J.F."/>
        </authorList>
    </citation>
    <scope>NUCLEOTIDE SEQUENCE [LARGE SCALE GENOMIC DNA]</scope>
</reference>
<keyword evidence="1" id="KW-0732">Signal</keyword>
<feature type="chain" id="PRO_5002535247" description="DUF5666 domain-containing protein" evidence="1">
    <location>
        <begin position="30"/>
        <end position="273"/>
    </location>
</feature>
<evidence type="ECO:0000256" key="1">
    <source>
        <dbReference type="SAM" id="SignalP"/>
    </source>
</evidence>
<evidence type="ECO:0008006" key="4">
    <source>
        <dbReference type="Google" id="ProtNLM"/>
    </source>
</evidence>
<comment type="caution">
    <text evidence="2">The sequence shown here is derived from an EMBL/GenBank/DDBJ whole genome shotgun (WGS) entry which is preliminary data.</text>
</comment>
<protein>
    <recommendedName>
        <fullName evidence="4">DUF5666 domain-containing protein</fullName>
    </recommendedName>
</protein>
<name>A0A0G0XKH7_9BACT</name>
<organism evidence="2 3">
    <name type="scientific">Candidatus Yanofskybacteria bacterium GW2011_GWC2_41_9</name>
    <dbReference type="NCBI Taxonomy" id="1619029"/>
    <lineage>
        <taxon>Bacteria</taxon>
        <taxon>Candidatus Yanofskyibacteriota</taxon>
    </lineage>
</organism>